<accession>A0A0W0FD52</accession>
<name>A0A0W0FD52_MONRR</name>
<dbReference type="EMBL" id="LATX01002099">
    <property type="protein sequence ID" value="KTB34270.1"/>
    <property type="molecule type" value="Genomic_DNA"/>
</dbReference>
<evidence type="ECO:0000313" key="2">
    <source>
        <dbReference type="EMBL" id="KTB34270.1"/>
    </source>
</evidence>
<comment type="caution">
    <text evidence="2">The sequence shown here is derived from an EMBL/GenBank/DDBJ whole genome shotgun (WGS) entry which is preliminary data.</text>
</comment>
<sequence>MMMNTNSSTPRPDPPLLTATQLQDLDQICPEYRHLLIAEIKADRMQQESRASTLNPDSHQLSPTLQRPQPTPSDNSTERVPHIQMTVWDNEKENMDEEDNRDLHPERIFNNPTMWPMAWTEEVYAQLNALFARWEPTVPSTVKTTVVRFADNLWLGIYLKTATSDDGLAKLQDQTIPSAIELLTSILQDLTMMTISTGTVNNNANDNEDPGGQTQFVEGRDMYVLDNSGTRIVPAEFVGEWISRGVISSNLEVQV</sequence>
<protein>
    <recommendedName>
        <fullName evidence="4">Reverse transcriptase-rnase h-integrase</fullName>
    </recommendedName>
</protein>
<proteinExistence type="predicted"/>
<dbReference type="Proteomes" id="UP000054988">
    <property type="component" value="Unassembled WGS sequence"/>
</dbReference>
<reference evidence="2 3" key="1">
    <citation type="submission" date="2015-12" db="EMBL/GenBank/DDBJ databases">
        <title>Draft genome sequence of Moniliophthora roreri, the causal agent of frosty pod rot of cacao.</title>
        <authorList>
            <person name="Aime M.C."/>
            <person name="Diaz-Valderrama J.R."/>
            <person name="Kijpornyongpan T."/>
            <person name="Phillips-Mora W."/>
        </authorList>
    </citation>
    <scope>NUCLEOTIDE SEQUENCE [LARGE SCALE GENOMIC DNA]</scope>
    <source>
        <strain evidence="2 3">MCA 2952</strain>
    </source>
</reference>
<evidence type="ECO:0008006" key="4">
    <source>
        <dbReference type="Google" id="ProtNLM"/>
    </source>
</evidence>
<gene>
    <name evidence="2" type="ORF">WG66_13151</name>
</gene>
<organism evidence="2 3">
    <name type="scientific">Moniliophthora roreri</name>
    <name type="common">Frosty pod rot fungus</name>
    <name type="synonym">Monilia roreri</name>
    <dbReference type="NCBI Taxonomy" id="221103"/>
    <lineage>
        <taxon>Eukaryota</taxon>
        <taxon>Fungi</taxon>
        <taxon>Dikarya</taxon>
        <taxon>Basidiomycota</taxon>
        <taxon>Agaricomycotina</taxon>
        <taxon>Agaricomycetes</taxon>
        <taxon>Agaricomycetidae</taxon>
        <taxon>Agaricales</taxon>
        <taxon>Marasmiineae</taxon>
        <taxon>Marasmiaceae</taxon>
        <taxon>Moniliophthora</taxon>
    </lineage>
</organism>
<evidence type="ECO:0000313" key="3">
    <source>
        <dbReference type="Proteomes" id="UP000054988"/>
    </source>
</evidence>
<dbReference type="AlphaFoldDB" id="A0A0W0FD52"/>
<feature type="region of interest" description="Disordered" evidence="1">
    <location>
        <begin position="47"/>
        <end position="80"/>
    </location>
</feature>
<feature type="compositionally biased region" description="Polar residues" evidence="1">
    <location>
        <begin position="48"/>
        <end position="75"/>
    </location>
</feature>
<evidence type="ECO:0000256" key="1">
    <source>
        <dbReference type="SAM" id="MobiDB-lite"/>
    </source>
</evidence>